<accession>A0A058Z6K0</accession>
<dbReference type="RefSeq" id="XP_009496316.1">
    <property type="nucleotide sequence ID" value="XM_009498041.1"/>
</dbReference>
<evidence type="ECO:0008006" key="7">
    <source>
        <dbReference type="Google" id="ProtNLM"/>
    </source>
</evidence>
<dbReference type="PANTHER" id="PTHR12241">
    <property type="entry name" value="TUBULIN POLYGLUTAMYLASE"/>
    <property type="match status" value="1"/>
</dbReference>
<dbReference type="EMBL" id="KB932206">
    <property type="protein sequence ID" value="KCV69751.1"/>
    <property type="molecule type" value="Genomic_DNA"/>
</dbReference>
<dbReference type="SUPFAM" id="SSF56059">
    <property type="entry name" value="Glutathione synthetase ATP-binding domain-like"/>
    <property type="match status" value="1"/>
</dbReference>
<evidence type="ECO:0000256" key="2">
    <source>
        <dbReference type="ARBA" id="ARBA00022741"/>
    </source>
</evidence>
<feature type="compositionally biased region" description="Polar residues" evidence="4">
    <location>
        <begin position="1"/>
        <end position="13"/>
    </location>
</feature>
<protein>
    <recommendedName>
        <fullName evidence="7">Tubulin-tyrosine ligase</fullName>
    </recommendedName>
</protein>
<dbReference type="GO" id="GO:0005524">
    <property type="term" value="F:ATP binding"/>
    <property type="evidence" value="ECO:0007669"/>
    <property type="project" value="UniProtKB-KW"/>
</dbReference>
<proteinExistence type="predicted"/>
<dbReference type="InterPro" id="IPR004344">
    <property type="entry name" value="TTL/TTLL_fam"/>
</dbReference>
<dbReference type="GO" id="GO:0015631">
    <property type="term" value="F:tubulin binding"/>
    <property type="evidence" value="ECO:0007669"/>
    <property type="project" value="TreeGrafter"/>
</dbReference>
<feature type="region of interest" description="Disordered" evidence="4">
    <location>
        <begin position="1"/>
        <end position="22"/>
    </location>
</feature>
<evidence type="ECO:0000256" key="1">
    <source>
        <dbReference type="ARBA" id="ARBA00022598"/>
    </source>
</evidence>
<dbReference type="GO" id="GO:0070740">
    <property type="term" value="F:tubulin-glutamic acid ligase activity"/>
    <property type="evidence" value="ECO:0007669"/>
    <property type="project" value="TreeGrafter"/>
</dbReference>
<evidence type="ECO:0000256" key="4">
    <source>
        <dbReference type="SAM" id="MobiDB-lite"/>
    </source>
</evidence>
<evidence type="ECO:0000313" key="5">
    <source>
        <dbReference type="EMBL" id="KCV69751.1"/>
    </source>
</evidence>
<keyword evidence="1" id="KW-0436">Ligase</keyword>
<dbReference type="eggNOG" id="KOG2156">
    <property type="taxonomic scope" value="Eukaryota"/>
</dbReference>
<evidence type="ECO:0000313" key="6">
    <source>
        <dbReference type="Proteomes" id="UP000030693"/>
    </source>
</evidence>
<dbReference type="Pfam" id="PF03133">
    <property type="entry name" value="TTL"/>
    <property type="match status" value="2"/>
</dbReference>
<dbReference type="GO" id="GO:0000226">
    <property type="term" value="P:microtubule cytoskeleton organization"/>
    <property type="evidence" value="ECO:0007669"/>
    <property type="project" value="TreeGrafter"/>
</dbReference>
<dbReference type="OrthoDB" id="202825at2759"/>
<keyword evidence="2" id="KW-0547">Nucleotide-binding</keyword>
<keyword evidence="3" id="KW-0067">ATP-binding</keyword>
<reference evidence="5" key="1">
    <citation type="submission" date="2013-04" db="EMBL/GenBank/DDBJ databases">
        <title>The Genome Sequence of Fonticula alba ATCC 38817.</title>
        <authorList>
            <consortium name="The Broad Institute Genomics Platform"/>
            <person name="Russ C."/>
            <person name="Cuomo C."/>
            <person name="Burger G."/>
            <person name="Gray M.W."/>
            <person name="Holland P.W.H."/>
            <person name="King N."/>
            <person name="Lang F.B.F."/>
            <person name="Roger A.J."/>
            <person name="Ruiz-Trillo I."/>
            <person name="Brown M."/>
            <person name="Walker B."/>
            <person name="Young S."/>
            <person name="Zeng Q."/>
            <person name="Gargeya S."/>
            <person name="Fitzgerald M."/>
            <person name="Haas B."/>
            <person name="Abouelleil A."/>
            <person name="Allen A.W."/>
            <person name="Alvarado L."/>
            <person name="Arachchi H.M."/>
            <person name="Berlin A.M."/>
            <person name="Chapman S.B."/>
            <person name="Gainer-Dewar J."/>
            <person name="Goldberg J."/>
            <person name="Griggs A."/>
            <person name="Gujja S."/>
            <person name="Hansen M."/>
            <person name="Howarth C."/>
            <person name="Imamovic A."/>
            <person name="Ireland A."/>
            <person name="Larimer J."/>
            <person name="McCowan C."/>
            <person name="Murphy C."/>
            <person name="Pearson M."/>
            <person name="Poon T.W."/>
            <person name="Priest M."/>
            <person name="Roberts A."/>
            <person name="Saif S."/>
            <person name="Shea T."/>
            <person name="Sisk P."/>
            <person name="Sykes S."/>
            <person name="Wortman J."/>
            <person name="Nusbaum C."/>
            <person name="Birren B."/>
        </authorList>
    </citation>
    <scope>NUCLEOTIDE SEQUENCE [LARGE SCALE GENOMIC DNA]</scope>
    <source>
        <strain evidence="5">ATCC 38817</strain>
    </source>
</reference>
<dbReference type="Proteomes" id="UP000030693">
    <property type="component" value="Unassembled WGS sequence"/>
</dbReference>
<evidence type="ECO:0000256" key="3">
    <source>
        <dbReference type="ARBA" id="ARBA00022840"/>
    </source>
</evidence>
<keyword evidence="6" id="KW-1185">Reference proteome</keyword>
<name>A0A058Z6K0_FONAL</name>
<feature type="region of interest" description="Disordered" evidence="4">
    <location>
        <begin position="435"/>
        <end position="467"/>
    </location>
</feature>
<organism evidence="5">
    <name type="scientific">Fonticula alba</name>
    <name type="common">Slime mold</name>
    <dbReference type="NCBI Taxonomy" id="691883"/>
    <lineage>
        <taxon>Eukaryota</taxon>
        <taxon>Rotosphaerida</taxon>
        <taxon>Fonticulaceae</taxon>
        <taxon>Fonticula</taxon>
    </lineage>
</organism>
<dbReference type="AlphaFoldDB" id="A0A058Z6K0"/>
<feature type="compositionally biased region" description="Low complexity" evidence="4">
    <location>
        <begin position="446"/>
        <end position="466"/>
    </location>
</feature>
<sequence>MSPPSGSTPSSEQGAEGHPPARFVMHCTPNTHTTYKRVISDYLSDLWSTASVPEQPLMNGGEIAAGFQEATLADAAVVWRFERPHLGPPTRQSAGRGPGVGGFANRFASLQFLANKTTMADYFTWCENIEIDLLLAAGRLSAGDLSTAERFSLSSRPLSVALQPTTFCLPRDAAALSRHLHYVTGPEDAESPGAPAAGSFSDAYIAKPPDGCGGAAITLLKAQRGTVDRDAGQEADETLLPPSIMSLAMWAGREKRRQLVVQRYLSNPRLVSGVKFDLRVYVLIAEVGSHDSGRQDFETRVWIYSDGLARFCTRLYEKPRIGDAPADEGTPNPVALHGYSDTVYVSVADDGPSLATHLSNSSRARQEVINCRSMANEGDDIATVLETNGLVDLHALESVNRALGAEEGILPIGTRALTPGCPKCPLLSLRPAGAAAKPAPRRAEPTRASGAPAAGGSPTSPGQAPGLITDQQWHSVQSLILRSLRRAGDYAIQNAMALHPTPDAPSQAPAGEGPATAAAAAAAAAAASDPWCWLTSLNSADGAGSKRRCYELLGFDIMFDENDHPWILEVNASPSLSIDLEGSDVDLPSSSAAAAGASSSTGARPKVDIPSSDVVVKLPLVTDLLSVLEYEIGRRPTTDRAPATPPHPGETVTCSCCGLTDLRVGGFSLFRV</sequence>
<gene>
    <name evidence="5" type="ORF">H696_04161</name>
</gene>
<dbReference type="GO" id="GO:0036064">
    <property type="term" value="C:ciliary basal body"/>
    <property type="evidence" value="ECO:0007669"/>
    <property type="project" value="TreeGrafter"/>
</dbReference>
<dbReference type="GeneID" id="20528886"/>
<dbReference type="Gene3D" id="3.30.470.20">
    <property type="entry name" value="ATP-grasp fold, B domain"/>
    <property type="match status" value="2"/>
</dbReference>